<evidence type="ECO:0000256" key="2">
    <source>
        <dbReference type="ARBA" id="ARBA00023015"/>
    </source>
</evidence>
<dbReference type="InterPro" id="IPR000838">
    <property type="entry name" value="RNA_pol_sigma70_ECF_CS"/>
</dbReference>
<evidence type="ECO:0000256" key="6">
    <source>
        <dbReference type="RuleBase" id="RU000716"/>
    </source>
</evidence>
<reference evidence="9" key="1">
    <citation type="journal article" date="2020" name="mSystems">
        <title>Genome- and Community-Level Interaction Insights into Carbon Utilization and Element Cycling Functions of Hydrothermarchaeota in Hydrothermal Sediment.</title>
        <authorList>
            <person name="Zhou Z."/>
            <person name="Liu Y."/>
            <person name="Xu W."/>
            <person name="Pan J."/>
            <person name="Luo Z.H."/>
            <person name="Li M."/>
        </authorList>
    </citation>
    <scope>NUCLEOTIDE SEQUENCE</scope>
    <source>
        <strain evidence="9">HyVt-388</strain>
    </source>
</reference>
<dbReference type="Proteomes" id="UP000885826">
    <property type="component" value="Unassembled WGS sequence"/>
</dbReference>
<dbReference type="InterPro" id="IPR007627">
    <property type="entry name" value="RNA_pol_sigma70_r2"/>
</dbReference>
<dbReference type="SUPFAM" id="SSF88946">
    <property type="entry name" value="Sigma2 domain of RNA polymerase sigma factors"/>
    <property type="match status" value="1"/>
</dbReference>
<dbReference type="GO" id="GO:0003677">
    <property type="term" value="F:DNA binding"/>
    <property type="evidence" value="ECO:0007669"/>
    <property type="project" value="UniProtKB-KW"/>
</dbReference>
<dbReference type="Gene3D" id="1.10.1740.10">
    <property type="match status" value="1"/>
</dbReference>
<sequence length="174" mass="21100">MESDEILMRRFQQGDESAFVRLIERYQQKIFNFFIKNLSDYDLSEDLTQDVFLRVYKYGKSFNPRQKFRPWLYKIARNLLIKAIKSYHSDRRLKEELLYEHQLYFNPDYEVVEAVRNALNQLPEVQKEVVILKQYQGLTFAEIAVVLNCPESTVKSRMYQALRKLKKILKEFRR</sequence>
<evidence type="ECO:0000256" key="1">
    <source>
        <dbReference type="ARBA" id="ARBA00010641"/>
    </source>
</evidence>
<protein>
    <recommendedName>
        <fullName evidence="6">RNA polymerase sigma factor</fullName>
    </recommendedName>
</protein>
<dbReference type="Pfam" id="PF04542">
    <property type="entry name" value="Sigma70_r2"/>
    <property type="match status" value="1"/>
</dbReference>
<dbReference type="EMBL" id="DRIG01000057">
    <property type="protein sequence ID" value="HEC78522.1"/>
    <property type="molecule type" value="Genomic_DNA"/>
</dbReference>
<dbReference type="PANTHER" id="PTHR43133:SF8">
    <property type="entry name" value="RNA POLYMERASE SIGMA FACTOR HI_1459-RELATED"/>
    <property type="match status" value="1"/>
</dbReference>
<keyword evidence="4 6" id="KW-0238">DNA-binding</keyword>
<dbReference type="InterPro" id="IPR036388">
    <property type="entry name" value="WH-like_DNA-bd_sf"/>
</dbReference>
<dbReference type="InterPro" id="IPR039425">
    <property type="entry name" value="RNA_pol_sigma-70-like"/>
</dbReference>
<evidence type="ECO:0000259" key="7">
    <source>
        <dbReference type="Pfam" id="PF04542"/>
    </source>
</evidence>
<dbReference type="Pfam" id="PF08281">
    <property type="entry name" value="Sigma70_r4_2"/>
    <property type="match status" value="1"/>
</dbReference>
<gene>
    <name evidence="9" type="ORF">ENI34_05185</name>
</gene>
<dbReference type="CDD" id="cd06171">
    <property type="entry name" value="Sigma70_r4"/>
    <property type="match status" value="1"/>
</dbReference>
<dbReference type="GO" id="GO:0006352">
    <property type="term" value="P:DNA-templated transcription initiation"/>
    <property type="evidence" value="ECO:0007669"/>
    <property type="project" value="InterPro"/>
</dbReference>
<evidence type="ECO:0000259" key="8">
    <source>
        <dbReference type="Pfam" id="PF08281"/>
    </source>
</evidence>
<dbReference type="GO" id="GO:0016987">
    <property type="term" value="F:sigma factor activity"/>
    <property type="evidence" value="ECO:0007669"/>
    <property type="project" value="UniProtKB-KW"/>
</dbReference>
<proteinExistence type="inferred from homology"/>
<dbReference type="Gene3D" id="1.10.10.10">
    <property type="entry name" value="Winged helix-like DNA-binding domain superfamily/Winged helix DNA-binding domain"/>
    <property type="match status" value="1"/>
</dbReference>
<comment type="caution">
    <text evidence="9">The sequence shown here is derived from an EMBL/GenBank/DDBJ whole genome shotgun (WGS) entry which is preliminary data.</text>
</comment>
<dbReference type="InterPro" id="IPR013324">
    <property type="entry name" value="RNA_pol_sigma_r3/r4-like"/>
</dbReference>
<dbReference type="NCBIfam" id="TIGR02937">
    <property type="entry name" value="sigma70-ECF"/>
    <property type="match status" value="1"/>
</dbReference>
<keyword evidence="5 6" id="KW-0804">Transcription</keyword>
<comment type="similarity">
    <text evidence="1 6">Belongs to the sigma-70 factor family. ECF subfamily.</text>
</comment>
<organism evidence="9 10">
    <name type="scientific">candidate division WOR-3 bacterium</name>
    <dbReference type="NCBI Taxonomy" id="2052148"/>
    <lineage>
        <taxon>Bacteria</taxon>
        <taxon>Bacteria division WOR-3</taxon>
    </lineage>
</organism>
<dbReference type="InterPro" id="IPR013249">
    <property type="entry name" value="RNA_pol_sigma70_r4_t2"/>
</dbReference>
<evidence type="ECO:0000313" key="10">
    <source>
        <dbReference type="Proteomes" id="UP000885826"/>
    </source>
</evidence>
<evidence type="ECO:0000256" key="4">
    <source>
        <dbReference type="ARBA" id="ARBA00023125"/>
    </source>
</evidence>
<evidence type="ECO:0000256" key="5">
    <source>
        <dbReference type="ARBA" id="ARBA00023163"/>
    </source>
</evidence>
<feature type="domain" description="RNA polymerase sigma-70 region 2" evidence="7">
    <location>
        <begin position="22"/>
        <end position="86"/>
    </location>
</feature>
<dbReference type="InterPro" id="IPR013325">
    <property type="entry name" value="RNA_pol_sigma_r2"/>
</dbReference>
<keyword evidence="3 6" id="KW-0731">Sigma factor</keyword>
<dbReference type="PROSITE" id="PS01063">
    <property type="entry name" value="SIGMA70_ECF"/>
    <property type="match status" value="1"/>
</dbReference>
<dbReference type="PANTHER" id="PTHR43133">
    <property type="entry name" value="RNA POLYMERASE ECF-TYPE SIGMA FACTO"/>
    <property type="match status" value="1"/>
</dbReference>
<name>A0A9C9JZW7_UNCW3</name>
<accession>A0A9C9JZW7</accession>
<feature type="domain" description="RNA polymerase sigma factor 70 region 4 type 2" evidence="8">
    <location>
        <begin position="113"/>
        <end position="165"/>
    </location>
</feature>
<evidence type="ECO:0000313" key="9">
    <source>
        <dbReference type="EMBL" id="HEC78522.1"/>
    </source>
</evidence>
<keyword evidence="2 6" id="KW-0805">Transcription regulation</keyword>
<dbReference type="SUPFAM" id="SSF88659">
    <property type="entry name" value="Sigma3 and sigma4 domains of RNA polymerase sigma factors"/>
    <property type="match status" value="1"/>
</dbReference>
<dbReference type="InterPro" id="IPR014284">
    <property type="entry name" value="RNA_pol_sigma-70_dom"/>
</dbReference>
<dbReference type="AlphaFoldDB" id="A0A9C9JZW7"/>
<evidence type="ECO:0000256" key="3">
    <source>
        <dbReference type="ARBA" id="ARBA00023082"/>
    </source>
</evidence>